<gene>
    <name evidence="2" type="primary">LOC115881074</name>
</gene>
<dbReference type="PANTHER" id="PTHR21505">
    <property type="entry name" value="MADF DOMAIN-CONTAINING PROTEIN-RELATED"/>
    <property type="match status" value="1"/>
</dbReference>
<dbReference type="GeneID" id="115881074"/>
<dbReference type="KEGG" id="soy:115881074"/>
<name>A0A6J2XS18_SITOR</name>
<accession>A0A6J2XS18</accession>
<proteinExistence type="predicted"/>
<dbReference type="PANTHER" id="PTHR21505:SF8">
    <property type="entry name" value="DPT-YFP REPRESSOR BY OVEREXPRESSION, ISOFORM D-RELATED"/>
    <property type="match status" value="1"/>
</dbReference>
<sequence>MCDQDEEGPTDRPETCCLCPYDKEKLFKSLSENFTEVYRESLASVRNLVIQTNNPSCADEILNEVVYKTLSGLYLTDDPNTTMEIIKRKISNLRLALQNELDNVKKPKKPQESTGNVYTPELLHYDPLSFISDQKEQTYRSNEDSDCNLAQEDSCDVLSTSKLLSKQSSSSRLSQKADSTEVKTKTIQSLTEKNKNKQEESAKTEQLDCNEDLIITGKYIVNKLKGLSKDKLVLAEKLIMDVLFTAEMGTLSIHSRIVHGEPNVQDLKPSKKGKK</sequence>
<dbReference type="AlphaFoldDB" id="A0A6J2XS18"/>
<organism evidence="1 2">
    <name type="scientific">Sitophilus oryzae</name>
    <name type="common">Rice weevil</name>
    <name type="synonym">Curculio oryzae</name>
    <dbReference type="NCBI Taxonomy" id="7048"/>
    <lineage>
        <taxon>Eukaryota</taxon>
        <taxon>Metazoa</taxon>
        <taxon>Ecdysozoa</taxon>
        <taxon>Arthropoda</taxon>
        <taxon>Hexapoda</taxon>
        <taxon>Insecta</taxon>
        <taxon>Pterygota</taxon>
        <taxon>Neoptera</taxon>
        <taxon>Endopterygota</taxon>
        <taxon>Coleoptera</taxon>
        <taxon>Polyphaga</taxon>
        <taxon>Cucujiformia</taxon>
        <taxon>Curculionidae</taxon>
        <taxon>Dryophthorinae</taxon>
        <taxon>Sitophilus</taxon>
    </lineage>
</organism>
<dbReference type="OrthoDB" id="6927140at2759"/>
<dbReference type="InParanoid" id="A0A6J2XS18"/>
<protein>
    <submittedName>
        <fullName evidence="2">Uncharacterized protein LOC115881074</fullName>
    </submittedName>
</protein>
<evidence type="ECO:0000313" key="2">
    <source>
        <dbReference type="RefSeq" id="XP_030754298.1"/>
    </source>
</evidence>
<evidence type="ECO:0000313" key="1">
    <source>
        <dbReference type="Proteomes" id="UP000504635"/>
    </source>
</evidence>
<dbReference type="Proteomes" id="UP000504635">
    <property type="component" value="Unplaced"/>
</dbReference>
<reference evidence="2" key="1">
    <citation type="submission" date="2025-08" db="UniProtKB">
        <authorList>
            <consortium name="RefSeq"/>
        </authorList>
    </citation>
    <scope>IDENTIFICATION</scope>
    <source>
        <tissue evidence="2">Gonads</tissue>
    </source>
</reference>
<keyword evidence="1" id="KW-1185">Reference proteome</keyword>
<dbReference type="RefSeq" id="XP_030754298.1">
    <property type="nucleotide sequence ID" value="XM_030898438.1"/>
</dbReference>